<name>A0A8J7C4L8_9CYAN</name>
<organism evidence="1 2">
    <name type="scientific">Iningainema tapete BLCC-T55</name>
    <dbReference type="NCBI Taxonomy" id="2748662"/>
    <lineage>
        <taxon>Bacteria</taxon>
        <taxon>Bacillati</taxon>
        <taxon>Cyanobacteriota</taxon>
        <taxon>Cyanophyceae</taxon>
        <taxon>Nostocales</taxon>
        <taxon>Scytonemataceae</taxon>
        <taxon>Iningainema tapete</taxon>
    </lineage>
</organism>
<evidence type="ECO:0000313" key="1">
    <source>
        <dbReference type="EMBL" id="MBD2771704.1"/>
    </source>
</evidence>
<reference evidence="1" key="1">
    <citation type="submission" date="2020-09" db="EMBL/GenBank/DDBJ databases">
        <title>Iningainema tapete sp. nov. (Scytonemataceae, Cyanobacteria) from greenhouses in central Florida (USA) produces two types of nodularin with biosynthetic potential for microcystin-LR and anabaenopeptins.</title>
        <authorList>
            <person name="Berthold D.E."/>
            <person name="Lefler F.W."/>
            <person name="Huang I.-S."/>
            <person name="Abdulla H."/>
            <person name="Zimba P.V."/>
            <person name="Laughinghouse H.D. IV."/>
        </authorList>
    </citation>
    <scope>NUCLEOTIDE SEQUENCE</scope>
    <source>
        <strain evidence="1">BLCCT55</strain>
    </source>
</reference>
<dbReference type="Proteomes" id="UP000629098">
    <property type="component" value="Unassembled WGS sequence"/>
</dbReference>
<accession>A0A8J7C4L8</accession>
<gene>
    <name evidence="1" type="ORF">ICL16_06235</name>
</gene>
<protein>
    <submittedName>
        <fullName evidence="1">Uncharacterized protein</fullName>
    </submittedName>
</protein>
<dbReference type="RefSeq" id="WP_190825994.1">
    <property type="nucleotide sequence ID" value="NZ_CAWPPI010000027.1"/>
</dbReference>
<proteinExistence type="predicted"/>
<keyword evidence="2" id="KW-1185">Reference proteome</keyword>
<sequence length="153" mass="16820">MDIQAQIQLLVDSAPQDGITPQIVAAVAPGLVAIAQKLRYPQYYILQHKEHGWVLTTLSHRANPQVEKRVVYAFPTIQDVGLISSAGLDPQVITAPIPVTHILFQLLALDPVDSIVFFESPGKTTNAVEVTRTQIQNLLQQSLPRQQVPNDIA</sequence>
<dbReference type="AlphaFoldDB" id="A0A8J7C4L8"/>
<comment type="caution">
    <text evidence="1">The sequence shown here is derived from an EMBL/GenBank/DDBJ whole genome shotgun (WGS) entry which is preliminary data.</text>
</comment>
<dbReference type="EMBL" id="JACXAE010000027">
    <property type="protein sequence ID" value="MBD2771704.1"/>
    <property type="molecule type" value="Genomic_DNA"/>
</dbReference>
<evidence type="ECO:0000313" key="2">
    <source>
        <dbReference type="Proteomes" id="UP000629098"/>
    </source>
</evidence>